<name>A0AAN8W9L4_HALRR</name>
<comment type="subcellular location">
    <subcellularLocation>
        <location evidence="2">Cell membrane</location>
    </subcellularLocation>
    <subcellularLocation>
        <location evidence="1">Membrane</location>
        <topology evidence="1">Single-pass membrane protein</topology>
    </subcellularLocation>
</comment>
<evidence type="ECO:0000256" key="1">
    <source>
        <dbReference type="ARBA" id="ARBA00004167"/>
    </source>
</evidence>
<dbReference type="SUPFAM" id="SSF48726">
    <property type="entry name" value="Immunoglobulin"/>
    <property type="match status" value="4"/>
</dbReference>
<keyword evidence="9" id="KW-1015">Disulfide bond</keyword>
<sequence>LRDDFRASPADTVVAAGETALLECVPPRGHPEPLVRWRHNGQVIKVRESHRHEVVDEGTLVVKHVQQNDGGQYTCEAWNLAGSKTTHPINLYVHIRPTFLRGPKDTVTLTEQTVEFECQVSGDPTPQVSWRRLRGPLPEHRTVILDDHTLRIQRVSPSDEDTYVCEAVNVVGTARTNATLTVYTTPEFLVRPQDVRASAGSSAAFECLAVGRPPPLVVWSRQDDHNLLLPRQDTPSGEPDDRPNVWVNAEGTLIINQVNRDLGGWYSCAAVSAAGSLVARAMLDVPIPTLHPPPIFAIQPRNLTVTTGSVALLVCQAAGDPQPRVTWTMKGNSFSEDTRFVLLGSGTLQINDVQLGDAGIYTCTARSEAGTSNVTSVLEVVDPDSAAARNLAPTADPIDLPGPPKAPKLRSHNATAITLYWAPPQTEGASPITSYVLEVWSGGGKWQPIEDHIPAESYTLTGLRPYTQYRAVVRAMNMHGVSPASAISEPLMTEDRREGNGEMRVEDEIRVRAILSQPLITLLNPIPLSSTSLKVLWK</sequence>
<keyword evidence="6" id="KW-0677">Repeat</keyword>
<keyword evidence="4" id="KW-0812">Transmembrane</keyword>
<feature type="domain" description="Ig-like" evidence="12">
    <location>
        <begin position="97"/>
        <end position="181"/>
    </location>
</feature>
<dbReference type="PANTHER" id="PTHR12231">
    <property type="entry name" value="CTX-RELATED TYPE I TRANSMEMBRANE PROTEIN"/>
    <property type="match status" value="1"/>
</dbReference>
<dbReference type="PANTHER" id="PTHR12231:SF246">
    <property type="entry name" value="ROUNDABOUT 1, ISOFORM A-RELATED"/>
    <property type="match status" value="1"/>
</dbReference>
<dbReference type="InterPro" id="IPR013098">
    <property type="entry name" value="Ig_I-set"/>
</dbReference>
<evidence type="ECO:0000313" key="14">
    <source>
        <dbReference type="EMBL" id="KAK7016387.1"/>
    </source>
</evidence>
<dbReference type="Pfam" id="PF00041">
    <property type="entry name" value="fn3"/>
    <property type="match status" value="1"/>
</dbReference>
<feature type="domain" description="Ig-like" evidence="12">
    <location>
        <begin position="186"/>
        <end position="284"/>
    </location>
</feature>
<keyword evidence="3" id="KW-1003">Cell membrane</keyword>
<dbReference type="InterPro" id="IPR007110">
    <property type="entry name" value="Ig-like_dom"/>
</dbReference>
<dbReference type="InterPro" id="IPR051170">
    <property type="entry name" value="Neural/epithelial_adhesion"/>
</dbReference>
<dbReference type="InterPro" id="IPR036179">
    <property type="entry name" value="Ig-like_dom_sf"/>
</dbReference>
<feature type="non-terminal residue" evidence="14">
    <location>
        <position position="538"/>
    </location>
</feature>
<dbReference type="PROSITE" id="PS50835">
    <property type="entry name" value="IG_LIKE"/>
    <property type="match status" value="4"/>
</dbReference>
<keyword evidence="5" id="KW-0732">Signal</keyword>
<proteinExistence type="predicted"/>
<dbReference type="Gene3D" id="2.60.40.10">
    <property type="entry name" value="Immunoglobulins"/>
    <property type="match status" value="5"/>
</dbReference>
<evidence type="ECO:0000256" key="11">
    <source>
        <dbReference type="ARBA" id="ARBA00023319"/>
    </source>
</evidence>
<dbReference type="GO" id="GO:0009653">
    <property type="term" value="P:anatomical structure morphogenesis"/>
    <property type="evidence" value="ECO:0007669"/>
    <property type="project" value="UniProtKB-ARBA"/>
</dbReference>
<dbReference type="Pfam" id="PF07679">
    <property type="entry name" value="I-set"/>
    <property type="match status" value="3"/>
</dbReference>
<dbReference type="GO" id="GO:0007399">
    <property type="term" value="P:nervous system development"/>
    <property type="evidence" value="ECO:0007669"/>
    <property type="project" value="UniProtKB-ARBA"/>
</dbReference>
<keyword evidence="11" id="KW-0393">Immunoglobulin domain</keyword>
<feature type="non-terminal residue" evidence="14">
    <location>
        <position position="1"/>
    </location>
</feature>
<dbReference type="SMART" id="SM00060">
    <property type="entry name" value="FN3"/>
    <property type="match status" value="1"/>
</dbReference>
<dbReference type="SMART" id="SM00406">
    <property type="entry name" value="IGv"/>
    <property type="match status" value="1"/>
</dbReference>
<evidence type="ECO:0000256" key="6">
    <source>
        <dbReference type="ARBA" id="ARBA00022737"/>
    </source>
</evidence>
<dbReference type="Pfam" id="PF13927">
    <property type="entry name" value="Ig_3"/>
    <property type="match status" value="1"/>
</dbReference>
<evidence type="ECO:0000259" key="13">
    <source>
        <dbReference type="PROSITE" id="PS50853"/>
    </source>
</evidence>
<dbReference type="Proteomes" id="UP001381693">
    <property type="component" value="Unassembled WGS sequence"/>
</dbReference>
<evidence type="ECO:0000256" key="4">
    <source>
        <dbReference type="ARBA" id="ARBA00022692"/>
    </source>
</evidence>
<dbReference type="InterPro" id="IPR013783">
    <property type="entry name" value="Ig-like_fold"/>
</dbReference>
<dbReference type="InterPro" id="IPR003599">
    <property type="entry name" value="Ig_sub"/>
</dbReference>
<comment type="caution">
    <text evidence="14">The sequence shown here is derived from an EMBL/GenBank/DDBJ whole genome shotgun (WGS) entry which is preliminary data.</text>
</comment>
<keyword evidence="15" id="KW-1185">Reference proteome</keyword>
<dbReference type="FunFam" id="2.60.40.10:FF:000008">
    <property type="entry name" value="roundabout homolog 2 isoform X2"/>
    <property type="match status" value="1"/>
</dbReference>
<keyword evidence="10" id="KW-0325">Glycoprotein</keyword>
<accession>A0AAN8W9L4</accession>
<dbReference type="SUPFAM" id="SSF49265">
    <property type="entry name" value="Fibronectin type III"/>
    <property type="match status" value="1"/>
</dbReference>
<dbReference type="FunFam" id="2.60.40.10:FF:000189">
    <property type="entry name" value="Neogenin isoform 3"/>
    <property type="match status" value="1"/>
</dbReference>
<evidence type="ECO:0000256" key="10">
    <source>
        <dbReference type="ARBA" id="ARBA00023180"/>
    </source>
</evidence>
<evidence type="ECO:0000259" key="12">
    <source>
        <dbReference type="PROSITE" id="PS50835"/>
    </source>
</evidence>
<dbReference type="AlphaFoldDB" id="A0AAN8W9L4"/>
<reference evidence="14 15" key="1">
    <citation type="submission" date="2023-11" db="EMBL/GenBank/DDBJ databases">
        <title>Halocaridina rubra genome assembly.</title>
        <authorList>
            <person name="Smith C."/>
        </authorList>
    </citation>
    <scope>NUCLEOTIDE SEQUENCE [LARGE SCALE GENOMIC DNA]</scope>
    <source>
        <strain evidence="14">EP-1</strain>
        <tissue evidence="14">Whole</tissue>
    </source>
</reference>
<dbReference type="InterPro" id="IPR036116">
    <property type="entry name" value="FN3_sf"/>
</dbReference>
<evidence type="ECO:0000256" key="2">
    <source>
        <dbReference type="ARBA" id="ARBA00004236"/>
    </source>
</evidence>
<protein>
    <submittedName>
        <fullName evidence="14">Roundabout 2</fullName>
    </submittedName>
</protein>
<organism evidence="14 15">
    <name type="scientific">Halocaridina rubra</name>
    <name type="common">Hawaiian red shrimp</name>
    <dbReference type="NCBI Taxonomy" id="373956"/>
    <lineage>
        <taxon>Eukaryota</taxon>
        <taxon>Metazoa</taxon>
        <taxon>Ecdysozoa</taxon>
        <taxon>Arthropoda</taxon>
        <taxon>Crustacea</taxon>
        <taxon>Multicrustacea</taxon>
        <taxon>Malacostraca</taxon>
        <taxon>Eumalacostraca</taxon>
        <taxon>Eucarida</taxon>
        <taxon>Decapoda</taxon>
        <taxon>Pleocyemata</taxon>
        <taxon>Caridea</taxon>
        <taxon>Atyoidea</taxon>
        <taxon>Atyidae</taxon>
        <taxon>Halocaridina</taxon>
    </lineage>
</organism>
<keyword evidence="7" id="KW-1133">Transmembrane helix</keyword>
<dbReference type="GO" id="GO:0005886">
    <property type="term" value="C:plasma membrane"/>
    <property type="evidence" value="ECO:0007669"/>
    <property type="project" value="UniProtKB-SubCell"/>
</dbReference>
<evidence type="ECO:0000256" key="9">
    <source>
        <dbReference type="ARBA" id="ARBA00023157"/>
    </source>
</evidence>
<evidence type="ECO:0000256" key="7">
    <source>
        <dbReference type="ARBA" id="ARBA00022989"/>
    </source>
</evidence>
<dbReference type="InterPro" id="IPR003598">
    <property type="entry name" value="Ig_sub2"/>
</dbReference>
<feature type="domain" description="Fibronectin type-III" evidence="13">
    <location>
        <begin position="403"/>
        <end position="496"/>
    </location>
</feature>
<dbReference type="EMBL" id="JAXCGZ010023154">
    <property type="protein sequence ID" value="KAK7016387.1"/>
    <property type="molecule type" value="Genomic_DNA"/>
</dbReference>
<dbReference type="InterPro" id="IPR013106">
    <property type="entry name" value="Ig_V-set"/>
</dbReference>
<dbReference type="GO" id="GO:0030154">
    <property type="term" value="P:cell differentiation"/>
    <property type="evidence" value="ECO:0007669"/>
    <property type="project" value="UniProtKB-ARBA"/>
</dbReference>
<evidence type="ECO:0000256" key="8">
    <source>
        <dbReference type="ARBA" id="ARBA00023136"/>
    </source>
</evidence>
<evidence type="ECO:0000256" key="3">
    <source>
        <dbReference type="ARBA" id="ARBA00022475"/>
    </source>
</evidence>
<feature type="domain" description="Ig-like" evidence="12">
    <location>
        <begin position="294"/>
        <end position="375"/>
    </location>
</feature>
<dbReference type="SMART" id="SM00409">
    <property type="entry name" value="IG"/>
    <property type="match status" value="4"/>
</dbReference>
<dbReference type="FunFam" id="2.60.40.10:FF:000273">
    <property type="entry name" value="contactin-3 isoform X1"/>
    <property type="match status" value="1"/>
</dbReference>
<evidence type="ECO:0000313" key="15">
    <source>
        <dbReference type="Proteomes" id="UP001381693"/>
    </source>
</evidence>
<gene>
    <name evidence="14" type="primary">ROBO2</name>
    <name evidence="14" type="ORF">SK128_004752</name>
</gene>
<evidence type="ECO:0000256" key="5">
    <source>
        <dbReference type="ARBA" id="ARBA00022729"/>
    </source>
</evidence>
<dbReference type="InterPro" id="IPR003961">
    <property type="entry name" value="FN3_dom"/>
</dbReference>
<feature type="domain" description="Ig-like" evidence="12">
    <location>
        <begin position="3"/>
        <end position="90"/>
    </location>
</feature>
<dbReference type="PROSITE" id="PS50853">
    <property type="entry name" value="FN3"/>
    <property type="match status" value="1"/>
</dbReference>
<dbReference type="CDD" id="cd00063">
    <property type="entry name" value="FN3"/>
    <property type="match status" value="1"/>
</dbReference>
<keyword evidence="8" id="KW-0472">Membrane</keyword>
<dbReference type="SMART" id="SM00408">
    <property type="entry name" value="IGc2"/>
    <property type="match status" value="4"/>
</dbReference>